<accession>A0A6I1WER3</accession>
<gene>
    <name evidence="1" type="ORF">GHO27_24375</name>
    <name evidence="2" type="ORF">GHO28_01505</name>
</gene>
<proteinExistence type="predicted"/>
<evidence type="ECO:0000313" key="2">
    <source>
        <dbReference type="EMBL" id="MQU41184.1"/>
    </source>
</evidence>
<dbReference type="Proteomes" id="UP000466863">
    <property type="component" value="Unassembled WGS sequence"/>
</dbReference>
<evidence type="ECO:0000313" key="3">
    <source>
        <dbReference type="Proteomes" id="UP000466863"/>
    </source>
</evidence>
<dbReference type="EMBL" id="WIVU01000075">
    <property type="protein sequence ID" value="MQU08795.1"/>
    <property type="molecule type" value="Genomic_DNA"/>
</dbReference>
<evidence type="ECO:0000313" key="4">
    <source>
        <dbReference type="Proteomes" id="UP000478064"/>
    </source>
</evidence>
<evidence type="ECO:0000313" key="1">
    <source>
        <dbReference type="EMBL" id="MQU08795.1"/>
    </source>
</evidence>
<comment type="caution">
    <text evidence="2">The sequence shown here is derived from an EMBL/GenBank/DDBJ whole genome shotgun (WGS) entry which is preliminary data.</text>
</comment>
<dbReference type="Proteomes" id="UP000478064">
    <property type="component" value="Unassembled WGS sequence"/>
</dbReference>
<protein>
    <submittedName>
        <fullName evidence="2">Uncharacterized protein</fullName>
    </submittedName>
</protein>
<sequence>MCNELLMMFSTVNFKHCFQH</sequence>
<dbReference type="AlphaFoldDB" id="A0A6I1WER3"/>
<dbReference type="EMBL" id="WIVV01000003">
    <property type="protein sequence ID" value="MQU41184.1"/>
    <property type="molecule type" value="Genomic_DNA"/>
</dbReference>
<reference evidence="3 4" key="1">
    <citation type="submission" date="2019-10" db="EMBL/GenBank/DDBJ databases">
        <title>Evaluation of single-gene subtyping targets for Pseudomonas.</title>
        <authorList>
            <person name="Reichler S.J."/>
            <person name="Orsi R.H."/>
            <person name="Wiedmann M."/>
            <person name="Martin N.H."/>
            <person name="Murphy S.I."/>
        </authorList>
    </citation>
    <scope>NUCLEOTIDE SEQUENCE [LARGE SCALE GENOMIC DNA]</scope>
    <source>
        <strain evidence="1 4">FSL R10-1637</strain>
        <strain evidence="2 3">FSL R10-1876</strain>
    </source>
</reference>
<name>A0A6I1WER3_9PSED</name>
<organism evidence="2 3">
    <name type="scientific">Pseudomonas helleri</name>
    <dbReference type="NCBI Taxonomy" id="1608996"/>
    <lineage>
        <taxon>Bacteria</taxon>
        <taxon>Pseudomonadati</taxon>
        <taxon>Pseudomonadota</taxon>
        <taxon>Gammaproteobacteria</taxon>
        <taxon>Pseudomonadales</taxon>
        <taxon>Pseudomonadaceae</taxon>
        <taxon>Pseudomonas</taxon>
    </lineage>
</organism>